<accession>A0A4C1VCW4</accession>
<keyword evidence="2" id="KW-1185">Reference proteome</keyword>
<dbReference type="AlphaFoldDB" id="A0A4C1VCW4"/>
<evidence type="ECO:0000313" key="2">
    <source>
        <dbReference type="Proteomes" id="UP000299102"/>
    </source>
</evidence>
<evidence type="ECO:0000313" key="1">
    <source>
        <dbReference type="EMBL" id="GBP36132.1"/>
    </source>
</evidence>
<gene>
    <name evidence="1" type="ORF">EVAR_4276_1</name>
</gene>
<sequence length="91" mass="10395">MTSISEEQLFNIAVSLNFEYFYEADGVFVEYEKRVQYLRPEIVALTTRGVPRAKPTTTAERPFRVVTQPGRLIPVARAARPPGARVRRTQL</sequence>
<dbReference type="Proteomes" id="UP000299102">
    <property type="component" value="Unassembled WGS sequence"/>
</dbReference>
<proteinExistence type="predicted"/>
<protein>
    <submittedName>
        <fullName evidence="1">Uncharacterized protein</fullName>
    </submittedName>
</protein>
<name>A0A4C1VCW4_EUMVA</name>
<comment type="caution">
    <text evidence="1">The sequence shown here is derived from an EMBL/GenBank/DDBJ whole genome shotgun (WGS) entry which is preliminary data.</text>
</comment>
<dbReference type="EMBL" id="BGZK01000315">
    <property type="protein sequence ID" value="GBP36132.1"/>
    <property type="molecule type" value="Genomic_DNA"/>
</dbReference>
<organism evidence="1 2">
    <name type="scientific">Eumeta variegata</name>
    <name type="common">Bagworm moth</name>
    <name type="synonym">Eumeta japonica</name>
    <dbReference type="NCBI Taxonomy" id="151549"/>
    <lineage>
        <taxon>Eukaryota</taxon>
        <taxon>Metazoa</taxon>
        <taxon>Ecdysozoa</taxon>
        <taxon>Arthropoda</taxon>
        <taxon>Hexapoda</taxon>
        <taxon>Insecta</taxon>
        <taxon>Pterygota</taxon>
        <taxon>Neoptera</taxon>
        <taxon>Endopterygota</taxon>
        <taxon>Lepidoptera</taxon>
        <taxon>Glossata</taxon>
        <taxon>Ditrysia</taxon>
        <taxon>Tineoidea</taxon>
        <taxon>Psychidae</taxon>
        <taxon>Oiketicinae</taxon>
        <taxon>Eumeta</taxon>
    </lineage>
</organism>
<reference evidence="1 2" key="1">
    <citation type="journal article" date="2019" name="Commun. Biol.">
        <title>The bagworm genome reveals a unique fibroin gene that provides high tensile strength.</title>
        <authorList>
            <person name="Kono N."/>
            <person name="Nakamura H."/>
            <person name="Ohtoshi R."/>
            <person name="Tomita M."/>
            <person name="Numata K."/>
            <person name="Arakawa K."/>
        </authorList>
    </citation>
    <scope>NUCLEOTIDE SEQUENCE [LARGE SCALE GENOMIC DNA]</scope>
</reference>